<evidence type="ECO:0000256" key="3">
    <source>
        <dbReference type="ARBA" id="ARBA00023125"/>
    </source>
</evidence>
<proteinExistence type="inferred from homology"/>
<organism evidence="6 7">
    <name type="scientific">Streptomyces toxytricini</name>
    <name type="common">Actinomyces toxytricini</name>
    <dbReference type="NCBI Taxonomy" id="67369"/>
    <lineage>
        <taxon>Bacteria</taxon>
        <taxon>Bacillati</taxon>
        <taxon>Actinomycetota</taxon>
        <taxon>Actinomycetes</taxon>
        <taxon>Kitasatosporales</taxon>
        <taxon>Streptomycetaceae</taxon>
        <taxon>Streptomyces</taxon>
    </lineage>
</organism>
<keyword evidence="2" id="KW-0805">Transcription regulation</keyword>
<dbReference type="SUPFAM" id="SSF53850">
    <property type="entry name" value="Periplasmic binding protein-like II"/>
    <property type="match status" value="1"/>
</dbReference>
<dbReference type="RefSeq" id="WP_402383979.1">
    <property type="nucleotide sequence ID" value="NZ_JBIUYY010000010.1"/>
</dbReference>
<dbReference type="InterPro" id="IPR005119">
    <property type="entry name" value="LysR_subst-bd"/>
</dbReference>
<reference evidence="6 7" key="1">
    <citation type="submission" date="2024-10" db="EMBL/GenBank/DDBJ databases">
        <title>The Natural Products Discovery Center: Release of the First 8490 Sequenced Strains for Exploring Actinobacteria Biosynthetic Diversity.</title>
        <authorList>
            <person name="Kalkreuter E."/>
            <person name="Kautsar S.A."/>
            <person name="Yang D."/>
            <person name="Bader C.D."/>
            <person name="Teijaro C.N."/>
            <person name="Fluegel L."/>
            <person name="Davis C.M."/>
            <person name="Simpson J.R."/>
            <person name="Lauterbach L."/>
            <person name="Steele A.D."/>
            <person name="Gui C."/>
            <person name="Meng S."/>
            <person name="Li G."/>
            <person name="Viehrig K."/>
            <person name="Ye F."/>
            <person name="Su P."/>
            <person name="Kiefer A.F."/>
            <person name="Nichols A."/>
            <person name="Cepeda A.J."/>
            <person name="Yan W."/>
            <person name="Fan B."/>
            <person name="Jiang Y."/>
            <person name="Adhikari A."/>
            <person name="Zheng C.-J."/>
            <person name="Schuster L."/>
            <person name="Cowan T.M."/>
            <person name="Smanski M.J."/>
            <person name="Chevrette M.G."/>
            <person name="De Carvalho L.P.S."/>
            <person name="Shen B."/>
        </authorList>
    </citation>
    <scope>NUCLEOTIDE SEQUENCE [LARGE SCALE GENOMIC DNA]</scope>
    <source>
        <strain evidence="6 7">NPDC087220</strain>
    </source>
</reference>
<gene>
    <name evidence="6" type="ORF">ACIO7M_23285</name>
</gene>
<evidence type="ECO:0000256" key="1">
    <source>
        <dbReference type="ARBA" id="ARBA00009437"/>
    </source>
</evidence>
<dbReference type="EMBL" id="JBIUYY010000010">
    <property type="protein sequence ID" value="MFJ2824011.1"/>
    <property type="molecule type" value="Genomic_DNA"/>
</dbReference>
<dbReference type="PANTHER" id="PTHR30346">
    <property type="entry name" value="TRANSCRIPTIONAL DUAL REGULATOR HCAR-RELATED"/>
    <property type="match status" value="1"/>
</dbReference>
<dbReference type="Pfam" id="PF03466">
    <property type="entry name" value="LysR_substrate"/>
    <property type="match status" value="1"/>
</dbReference>
<feature type="domain" description="LysR substrate-binding" evidence="5">
    <location>
        <begin position="49"/>
        <end position="212"/>
    </location>
</feature>
<evidence type="ECO:0000313" key="7">
    <source>
        <dbReference type="Proteomes" id="UP001617351"/>
    </source>
</evidence>
<comment type="similarity">
    <text evidence="1">Belongs to the LysR transcriptional regulatory family.</text>
</comment>
<dbReference type="PANTHER" id="PTHR30346:SF0">
    <property type="entry name" value="HCA OPERON TRANSCRIPTIONAL ACTIVATOR HCAR"/>
    <property type="match status" value="1"/>
</dbReference>
<keyword evidence="4" id="KW-0804">Transcription</keyword>
<accession>A0ABW8EL72</accession>
<comment type="caution">
    <text evidence="6">The sequence shown here is derived from an EMBL/GenBank/DDBJ whole genome shotgun (WGS) entry which is preliminary data.</text>
</comment>
<protein>
    <submittedName>
        <fullName evidence="6">LysR substrate-binding domain-containing protein</fullName>
    </submittedName>
</protein>
<sequence length="216" mass="22965">MPSPRPGSALPTAAPRPVRLGVHGSTRQAERIAAAAGIPPSAVEYVPYEVAEPFAPLRAGLADLMLLKYDPLEPDIAVSAPVAFDGRAVLVGAGHPLAGRAEVSIEEVADHEAFRCPGSFPPHVWDLVVPPRTPRGRPIRRVHPMTTLDALAELLRGGSAVHVSFRSLEAVLPPDIEVVPVHDLPPSPVAFGRLRGVEPPEHVARFVAAAERAVQR</sequence>
<name>A0ABW8EL72_STRT5</name>
<evidence type="ECO:0000313" key="6">
    <source>
        <dbReference type="EMBL" id="MFJ2824011.1"/>
    </source>
</evidence>
<evidence type="ECO:0000256" key="2">
    <source>
        <dbReference type="ARBA" id="ARBA00023015"/>
    </source>
</evidence>
<dbReference type="Gene3D" id="3.40.190.10">
    <property type="entry name" value="Periplasmic binding protein-like II"/>
    <property type="match status" value="2"/>
</dbReference>
<keyword evidence="7" id="KW-1185">Reference proteome</keyword>
<dbReference type="Proteomes" id="UP001617351">
    <property type="component" value="Unassembled WGS sequence"/>
</dbReference>
<evidence type="ECO:0000256" key="4">
    <source>
        <dbReference type="ARBA" id="ARBA00023163"/>
    </source>
</evidence>
<evidence type="ECO:0000259" key="5">
    <source>
        <dbReference type="Pfam" id="PF03466"/>
    </source>
</evidence>
<keyword evidence="3" id="KW-0238">DNA-binding</keyword>